<evidence type="ECO:0008006" key="11">
    <source>
        <dbReference type="Google" id="ProtNLM"/>
    </source>
</evidence>
<evidence type="ECO:0000313" key="10">
    <source>
        <dbReference type="Proteomes" id="UP001634394"/>
    </source>
</evidence>
<keyword evidence="6" id="KW-0503">Monooxygenase</keyword>
<dbReference type="AlphaFoldDB" id="A0ABD3VPV3"/>
<evidence type="ECO:0000256" key="7">
    <source>
        <dbReference type="PIRSR" id="PIRSR602401-1"/>
    </source>
</evidence>
<evidence type="ECO:0000256" key="1">
    <source>
        <dbReference type="ARBA" id="ARBA00001971"/>
    </source>
</evidence>
<keyword evidence="8" id="KW-0472">Membrane</keyword>
<dbReference type="SUPFAM" id="SSF48264">
    <property type="entry name" value="Cytochrome P450"/>
    <property type="match status" value="1"/>
</dbReference>
<keyword evidence="3 7" id="KW-0479">Metal-binding</keyword>
<comment type="caution">
    <text evidence="9">The sequence shown here is derived from an EMBL/GenBank/DDBJ whole genome shotgun (WGS) entry which is preliminary data.</text>
</comment>
<dbReference type="InterPro" id="IPR050182">
    <property type="entry name" value="Cytochrome_P450_fam2"/>
</dbReference>
<evidence type="ECO:0000256" key="3">
    <source>
        <dbReference type="ARBA" id="ARBA00022723"/>
    </source>
</evidence>
<evidence type="ECO:0000256" key="4">
    <source>
        <dbReference type="ARBA" id="ARBA00023002"/>
    </source>
</evidence>
<comment type="similarity">
    <text evidence="2">Belongs to the cytochrome P450 family.</text>
</comment>
<dbReference type="GO" id="GO:0004497">
    <property type="term" value="F:monooxygenase activity"/>
    <property type="evidence" value="ECO:0007669"/>
    <property type="project" value="UniProtKB-KW"/>
</dbReference>
<dbReference type="PANTHER" id="PTHR24300">
    <property type="entry name" value="CYTOCHROME P450 508A4-RELATED"/>
    <property type="match status" value="1"/>
</dbReference>
<sequence length="505" mass="57409">MALLDFGLDKLSTSLGLLVTFLAILLFRRRNQWRLPPGPAWIPLVGNIRELMSDPDLRIPLRRLQKKYGNIYTLYLGPIPTIVVCGYDAIREIFIKRGIEFSDRPAASLPVILFNGGKGITSVSGDIWKKQRKFILVTLRNFGFGRSKLEDKIQTEVKLFLSQIETLNQTPFKMMTPIQTGVGNVISHLVFGGHFIHNDSRFIQMMDGFESLLHYASNGSLVTFMPILRFFPGDFFGIKNIAKKMQVVKDFVNELIEEHVKKFDEGNIEDFIDAFISEMKKQNDGENNIFTKEYLAPIIMDLFIAGTETTSTTVTWASFYLATRPDIQSQIFEEIKAIVGIERLPSLQDMHSLVYTEAFIMEVLRMSNILIISVSHAPVTDVWIRGYHIPKGMQIFPDINSVLSDPAVWGDPQNFRPERFVSGEGSLLTPDEFIPFFTGRRNCLGESLARMELFLFISALVQRFEIMPPEGETLDIKDVDGIFGGTHAPKPFYIRAISRQAKEMN</sequence>
<keyword evidence="4" id="KW-0560">Oxidoreductase</keyword>
<feature type="binding site" description="axial binding residue" evidence="7">
    <location>
        <position position="443"/>
    </location>
    <ligand>
        <name>heme</name>
        <dbReference type="ChEBI" id="CHEBI:30413"/>
    </ligand>
    <ligandPart>
        <name>Fe</name>
        <dbReference type="ChEBI" id="CHEBI:18248"/>
    </ligandPart>
</feature>
<dbReference type="InterPro" id="IPR001128">
    <property type="entry name" value="Cyt_P450"/>
</dbReference>
<keyword evidence="8" id="KW-0812">Transmembrane</keyword>
<dbReference type="PRINTS" id="PR00385">
    <property type="entry name" value="P450"/>
</dbReference>
<evidence type="ECO:0000256" key="5">
    <source>
        <dbReference type="ARBA" id="ARBA00023004"/>
    </source>
</evidence>
<organism evidence="9 10">
    <name type="scientific">Sinanodonta woodiana</name>
    <name type="common">Chinese pond mussel</name>
    <name type="synonym">Anodonta woodiana</name>
    <dbReference type="NCBI Taxonomy" id="1069815"/>
    <lineage>
        <taxon>Eukaryota</taxon>
        <taxon>Metazoa</taxon>
        <taxon>Spiralia</taxon>
        <taxon>Lophotrochozoa</taxon>
        <taxon>Mollusca</taxon>
        <taxon>Bivalvia</taxon>
        <taxon>Autobranchia</taxon>
        <taxon>Heteroconchia</taxon>
        <taxon>Palaeoheterodonta</taxon>
        <taxon>Unionida</taxon>
        <taxon>Unionoidea</taxon>
        <taxon>Unionidae</taxon>
        <taxon>Unioninae</taxon>
        <taxon>Sinanodonta</taxon>
    </lineage>
</organism>
<dbReference type="GO" id="GO:0046872">
    <property type="term" value="F:metal ion binding"/>
    <property type="evidence" value="ECO:0007669"/>
    <property type="project" value="UniProtKB-KW"/>
</dbReference>
<evidence type="ECO:0000256" key="2">
    <source>
        <dbReference type="ARBA" id="ARBA00010617"/>
    </source>
</evidence>
<keyword evidence="10" id="KW-1185">Reference proteome</keyword>
<keyword evidence="5 7" id="KW-0408">Iron</keyword>
<feature type="transmembrane region" description="Helical" evidence="8">
    <location>
        <begin position="71"/>
        <end position="90"/>
    </location>
</feature>
<feature type="transmembrane region" description="Helical" evidence="8">
    <location>
        <begin position="6"/>
        <end position="27"/>
    </location>
</feature>
<dbReference type="Pfam" id="PF00067">
    <property type="entry name" value="p450"/>
    <property type="match status" value="1"/>
</dbReference>
<protein>
    <recommendedName>
        <fullName evidence="11">Cytochrome P450</fullName>
    </recommendedName>
</protein>
<evidence type="ECO:0000256" key="8">
    <source>
        <dbReference type="SAM" id="Phobius"/>
    </source>
</evidence>
<evidence type="ECO:0000313" key="9">
    <source>
        <dbReference type="EMBL" id="KAL3862703.1"/>
    </source>
</evidence>
<name>A0ABD3VPV3_SINWO</name>
<dbReference type="InterPro" id="IPR002401">
    <property type="entry name" value="Cyt_P450_E_grp-I"/>
</dbReference>
<reference evidence="9 10" key="1">
    <citation type="submission" date="2024-11" db="EMBL/GenBank/DDBJ databases">
        <title>Chromosome-level genome assembly of the freshwater bivalve Anodonta woodiana.</title>
        <authorList>
            <person name="Chen X."/>
        </authorList>
    </citation>
    <scope>NUCLEOTIDE SEQUENCE [LARGE SCALE GENOMIC DNA]</scope>
    <source>
        <strain evidence="9">MN2024</strain>
        <tissue evidence="9">Gills</tissue>
    </source>
</reference>
<keyword evidence="7" id="KW-0349">Heme</keyword>
<evidence type="ECO:0000256" key="6">
    <source>
        <dbReference type="ARBA" id="ARBA00023033"/>
    </source>
</evidence>
<dbReference type="PRINTS" id="PR00463">
    <property type="entry name" value="EP450I"/>
</dbReference>
<keyword evidence="8" id="KW-1133">Transmembrane helix</keyword>
<gene>
    <name evidence="9" type="ORF">ACJMK2_008656</name>
</gene>
<dbReference type="Gene3D" id="1.10.630.10">
    <property type="entry name" value="Cytochrome P450"/>
    <property type="match status" value="1"/>
</dbReference>
<dbReference type="InterPro" id="IPR036396">
    <property type="entry name" value="Cyt_P450_sf"/>
</dbReference>
<accession>A0ABD3VPV3</accession>
<dbReference type="EMBL" id="JBJQND010000011">
    <property type="protein sequence ID" value="KAL3862703.1"/>
    <property type="molecule type" value="Genomic_DNA"/>
</dbReference>
<comment type="cofactor">
    <cofactor evidence="1 7">
        <name>heme</name>
        <dbReference type="ChEBI" id="CHEBI:30413"/>
    </cofactor>
</comment>
<dbReference type="PANTHER" id="PTHR24300:SF403">
    <property type="entry name" value="CYTOCHROME P450 306A1"/>
    <property type="match status" value="1"/>
</dbReference>
<dbReference type="FunFam" id="1.10.630.10:FF:000036">
    <property type="entry name" value="CYtochrome P450 family"/>
    <property type="match status" value="1"/>
</dbReference>
<dbReference type="Proteomes" id="UP001634394">
    <property type="component" value="Unassembled WGS sequence"/>
</dbReference>
<proteinExistence type="inferred from homology"/>